<evidence type="ECO:0000256" key="4">
    <source>
        <dbReference type="ARBA" id="ARBA00022679"/>
    </source>
</evidence>
<comment type="function">
    <text evidence="6">Specifically methylates the guanine in position 1207 of 16S rRNA in the 30S particle.</text>
</comment>
<dbReference type="InterPro" id="IPR046977">
    <property type="entry name" value="RsmC/RlmG"/>
</dbReference>
<keyword evidence="3 6" id="KW-0489">Methyltransferase</keyword>
<dbReference type="InterPro" id="IPR029063">
    <property type="entry name" value="SAM-dependent_MTases_sf"/>
</dbReference>
<evidence type="ECO:0000259" key="7">
    <source>
        <dbReference type="Pfam" id="PF05175"/>
    </source>
</evidence>
<feature type="domain" description="Methyltransferase small N-terminal" evidence="8">
    <location>
        <begin position="6"/>
        <end position="164"/>
    </location>
</feature>
<evidence type="ECO:0000313" key="10">
    <source>
        <dbReference type="Proteomes" id="UP000761574"/>
    </source>
</evidence>
<dbReference type="CDD" id="cd02440">
    <property type="entry name" value="AdoMet_MTases"/>
    <property type="match status" value="1"/>
</dbReference>
<comment type="subunit">
    <text evidence="6">Monomer.</text>
</comment>
<comment type="similarity">
    <text evidence="6">Belongs to the methyltransferase superfamily. RsmC family.</text>
</comment>
<dbReference type="InterPro" id="IPR007848">
    <property type="entry name" value="Small_mtfrase_dom"/>
</dbReference>
<dbReference type="PANTHER" id="PTHR47816:SF4">
    <property type="entry name" value="RIBOSOMAL RNA SMALL SUBUNIT METHYLTRANSFERASE C"/>
    <property type="match status" value="1"/>
</dbReference>
<organism evidence="9 10">
    <name type="scientific">Shewanella algidipiscicola</name>
    <dbReference type="NCBI Taxonomy" id="614070"/>
    <lineage>
        <taxon>Bacteria</taxon>
        <taxon>Pseudomonadati</taxon>
        <taxon>Pseudomonadota</taxon>
        <taxon>Gammaproteobacteria</taxon>
        <taxon>Alteromonadales</taxon>
        <taxon>Shewanellaceae</taxon>
        <taxon>Shewanella</taxon>
    </lineage>
</organism>
<dbReference type="EC" id="2.1.1.172" evidence="6"/>
<dbReference type="Pfam" id="PF05175">
    <property type="entry name" value="MTS"/>
    <property type="match status" value="1"/>
</dbReference>
<sequence>MLSNPSKLIERNSDLLKSKDVLLLNIEGDLLAKELQSVANTVSTLALDFNHHLQLLPYESAKLQLHFGHQMANDERFDCVVLFYPKSKSLAPYLLNLAGLHLKQGGQLLVVGENKGGVRSLTKQLPNYFDAASKLDNARHCLLFSAELIEVAPKMNLNDWVSRYTLDTPQGALTICNLVGVFSEKRLDDGTKLLLEHLPRLSGRVLDFGCGAGVISAALLKSDPAITMECVDINAMALASCELTLAANNMTAKVYPSDGLAQTQGQFDAIISNPPFHDGLHHTTNIATQFVQDSAQKLTRGGQWHIVANRHLPYSEAIASTFKGVNVSAENNKYKVYSQRS</sequence>
<dbReference type="HAMAP" id="MF_01862">
    <property type="entry name" value="16SrRNA_methyltr_C"/>
    <property type="match status" value="1"/>
</dbReference>
<comment type="subcellular location">
    <subcellularLocation>
        <location evidence="6">Cytoplasm</location>
    </subcellularLocation>
</comment>
<keyword evidence="2 6" id="KW-0698">rRNA processing</keyword>
<dbReference type="Gene3D" id="3.40.50.150">
    <property type="entry name" value="Vaccinia Virus protein VP39"/>
    <property type="match status" value="2"/>
</dbReference>
<dbReference type="InterPro" id="IPR013675">
    <property type="entry name" value="Mtase_sm_N"/>
</dbReference>
<dbReference type="PANTHER" id="PTHR47816">
    <property type="entry name" value="RIBOSOMAL RNA SMALL SUBUNIT METHYLTRANSFERASE C"/>
    <property type="match status" value="1"/>
</dbReference>
<dbReference type="EMBL" id="BPFB01000010">
    <property type="protein sequence ID" value="GIU44832.1"/>
    <property type="molecule type" value="Genomic_DNA"/>
</dbReference>
<dbReference type="GO" id="GO:0008168">
    <property type="term" value="F:methyltransferase activity"/>
    <property type="evidence" value="ECO:0007669"/>
    <property type="project" value="UniProtKB-KW"/>
</dbReference>
<dbReference type="InterPro" id="IPR002052">
    <property type="entry name" value="DNA_methylase_N6_adenine_CS"/>
</dbReference>
<proteinExistence type="inferred from homology"/>
<evidence type="ECO:0000256" key="1">
    <source>
        <dbReference type="ARBA" id="ARBA00022490"/>
    </source>
</evidence>
<dbReference type="PROSITE" id="PS00092">
    <property type="entry name" value="N6_MTASE"/>
    <property type="match status" value="1"/>
</dbReference>
<evidence type="ECO:0000313" key="9">
    <source>
        <dbReference type="EMBL" id="GIU44832.1"/>
    </source>
</evidence>
<evidence type="ECO:0000256" key="6">
    <source>
        <dbReference type="HAMAP-Rule" id="MF_01862"/>
    </source>
</evidence>
<feature type="domain" description="Methyltransferase small" evidence="7">
    <location>
        <begin position="173"/>
        <end position="338"/>
    </location>
</feature>
<reference evidence="9 10" key="1">
    <citation type="submission" date="2021-05" db="EMBL/GenBank/DDBJ databases">
        <title>Molecular characterization for Shewanella algae harboring chromosomal blaOXA-55-like strains isolated from clinical and environment sample.</title>
        <authorList>
            <person name="Ohama Y."/>
            <person name="Aoki K."/>
            <person name="Harada S."/>
            <person name="Moriya K."/>
            <person name="Ishii Y."/>
            <person name="Tateda K."/>
        </authorList>
    </citation>
    <scope>NUCLEOTIDE SEQUENCE [LARGE SCALE GENOMIC DNA]</scope>
    <source>
        <strain evidence="9 10">LMG 23746</strain>
    </source>
</reference>
<protein>
    <recommendedName>
        <fullName evidence="6">Ribosomal RNA small subunit methyltransferase C</fullName>
        <ecNumber evidence="6">2.1.1.172</ecNumber>
    </recommendedName>
    <alternativeName>
        <fullName evidence="6">16S rRNA m2G1207 methyltransferase</fullName>
    </alternativeName>
    <alternativeName>
        <fullName evidence="6">rRNA (guanine-N(2)-)-methyltransferase RsmC</fullName>
    </alternativeName>
</protein>
<gene>
    <name evidence="6 9" type="primary">rsmC</name>
    <name evidence="9" type="ORF">TUM4630_11470</name>
</gene>
<keyword evidence="1 6" id="KW-0963">Cytoplasm</keyword>
<dbReference type="InterPro" id="IPR023543">
    <property type="entry name" value="rRNA_ssu_MeTfrase_C"/>
</dbReference>
<evidence type="ECO:0000259" key="8">
    <source>
        <dbReference type="Pfam" id="PF08468"/>
    </source>
</evidence>
<dbReference type="RefSeq" id="WP_119977274.1">
    <property type="nucleotide sequence ID" value="NZ_BPFB01000010.1"/>
</dbReference>
<dbReference type="SUPFAM" id="SSF53335">
    <property type="entry name" value="S-adenosyl-L-methionine-dependent methyltransferases"/>
    <property type="match status" value="1"/>
</dbReference>
<evidence type="ECO:0000256" key="5">
    <source>
        <dbReference type="ARBA" id="ARBA00022691"/>
    </source>
</evidence>
<keyword evidence="5 6" id="KW-0949">S-adenosyl-L-methionine</keyword>
<evidence type="ECO:0000256" key="3">
    <source>
        <dbReference type="ARBA" id="ARBA00022603"/>
    </source>
</evidence>
<dbReference type="Pfam" id="PF08468">
    <property type="entry name" value="MTS_N"/>
    <property type="match status" value="1"/>
</dbReference>
<accession>A0ABQ4PB89</accession>
<comment type="caution">
    <text evidence="9">The sequence shown here is derived from an EMBL/GenBank/DDBJ whole genome shotgun (WGS) entry which is preliminary data.</text>
</comment>
<evidence type="ECO:0000256" key="2">
    <source>
        <dbReference type="ARBA" id="ARBA00022552"/>
    </source>
</evidence>
<keyword evidence="10" id="KW-1185">Reference proteome</keyword>
<keyword evidence="4 6" id="KW-0808">Transferase</keyword>
<dbReference type="Proteomes" id="UP000761574">
    <property type="component" value="Unassembled WGS sequence"/>
</dbReference>
<comment type="catalytic activity">
    <reaction evidence="6">
        <text>guanosine(1207) in 16S rRNA + S-adenosyl-L-methionine = N(2)-methylguanosine(1207) in 16S rRNA + S-adenosyl-L-homocysteine + H(+)</text>
        <dbReference type="Rhea" id="RHEA:42736"/>
        <dbReference type="Rhea" id="RHEA-COMP:10213"/>
        <dbReference type="Rhea" id="RHEA-COMP:10214"/>
        <dbReference type="ChEBI" id="CHEBI:15378"/>
        <dbReference type="ChEBI" id="CHEBI:57856"/>
        <dbReference type="ChEBI" id="CHEBI:59789"/>
        <dbReference type="ChEBI" id="CHEBI:74269"/>
        <dbReference type="ChEBI" id="CHEBI:74481"/>
        <dbReference type="EC" id="2.1.1.172"/>
    </reaction>
</comment>
<name>A0ABQ4PB89_9GAMM</name>
<dbReference type="GO" id="GO:0032259">
    <property type="term" value="P:methylation"/>
    <property type="evidence" value="ECO:0007669"/>
    <property type="project" value="UniProtKB-KW"/>
</dbReference>